<proteinExistence type="predicted"/>
<evidence type="ECO:0000313" key="2">
    <source>
        <dbReference type="Proteomes" id="UP000292082"/>
    </source>
</evidence>
<gene>
    <name evidence="1" type="ORF">BD310DRAFT_246679</name>
</gene>
<dbReference type="AlphaFoldDB" id="A0A4Q9PBX0"/>
<dbReference type="EMBL" id="ML145259">
    <property type="protein sequence ID" value="TBU52264.1"/>
    <property type="molecule type" value="Genomic_DNA"/>
</dbReference>
<name>A0A4Q9PBX0_9APHY</name>
<keyword evidence="2" id="KW-1185">Reference proteome</keyword>
<reference evidence="1 2" key="1">
    <citation type="submission" date="2019-01" db="EMBL/GenBank/DDBJ databases">
        <title>Draft genome sequences of three monokaryotic isolates of the white-rot basidiomycete fungus Dichomitus squalens.</title>
        <authorList>
            <consortium name="DOE Joint Genome Institute"/>
            <person name="Lopez S.C."/>
            <person name="Andreopoulos B."/>
            <person name="Pangilinan J."/>
            <person name="Lipzen A."/>
            <person name="Riley R."/>
            <person name="Ahrendt S."/>
            <person name="Ng V."/>
            <person name="Barry K."/>
            <person name="Daum C."/>
            <person name="Grigoriev I.V."/>
            <person name="Hilden K.S."/>
            <person name="Makela M.R."/>
            <person name="de Vries R.P."/>
        </authorList>
    </citation>
    <scope>NUCLEOTIDE SEQUENCE [LARGE SCALE GENOMIC DNA]</scope>
    <source>
        <strain evidence="1 2">CBS 464.89</strain>
    </source>
</reference>
<evidence type="ECO:0000313" key="1">
    <source>
        <dbReference type="EMBL" id="TBU52264.1"/>
    </source>
</evidence>
<sequence>MNCTLTTDHVEQCARFGRTEAFPEISVSDPAPWLTRERAQGDEAVRTTTLYARAAAADLRMIWRTQTALDSEVAPNPSALPRDRLVHVSRAREPALRFSL</sequence>
<dbReference type="Proteomes" id="UP000292082">
    <property type="component" value="Unassembled WGS sequence"/>
</dbReference>
<organism evidence="1 2">
    <name type="scientific">Dichomitus squalens</name>
    <dbReference type="NCBI Taxonomy" id="114155"/>
    <lineage>
        <taxon>Eukaryota</taxon>
        <taxon>Fungi</taxon>
        <taxon>Dikarya</taxon>
        <taxon>Basidiomycota</taxon>
        <taxon>Agaricomycotina</taxon>
        <taxon>Agaricomycetes</taxon>
        <taxon>Polyporales</taxon>
        <taxon>Polyporaceae</taxon>
        <taxon>Dichomitus</taxon>
    </lineage>
</organism>
<accession>A0A4Q9PBX0</accession>
<protein>
    <submittedName>
        <fullName evidence="1">Uncharacterized protein</fullName>
    </submittedName>
</protein>